<dbReference type="EMBL" id="RCYR01000014">
    <property type="protein sequence ID" value="RYS79878.1"/>
    <property type="molecule type" value="Genomic_DNA"/>
</dbReference>
<dbReference type="AlphaFoldDB" id="A0A173XT82"/>
<feature type="transmembrane region" description="Helical" evidence="1">
    <location>
        <begin position="79"/>
        <end position="102"/>
    </location>
</feature>
<evidence type="ECO:0000256" key="1">
    <source>
        <dbReference type="SAM" id="Phobius"/>
    </source>
</evidence>
<sequence>MKIKKQNLLLLASLVWMIAGFNVLRIGIETYAEYQTVINYIVTIIVFLLFWFMVFYKLTNKHTIRIQGYEEEKQLFYKFFDLKSFLIMAFMISFGIIIRSFHLLPERFIAVFYTGLGAALFMAGVLFGRNYIQAYRKKA</sequence>
<feature type="transmembrane region" description="Helical" evidence="1">
    <location>
        <begin position="37"/>
        <end position="58"/>
    </location>
</feature>
<evidence type="ECO:0000313" key="4">
    <source>
        <dbReference type="Proteomes" id="UP000095787"/>
    </source>
</evidence>
<accession>A0A173XT82</accession>
<organism evidence="2 4">
    <name type="scientific">[Ruminococcus] torques</name>
    <dbReference type="NCBI Taxonomy" id="33039"/>
    <lineage>
        <taxon>Bacteria</taxon>
        <taxon>Bacillati</taxon>
        <taxon>Bacillota</taxon>
        <taxon>Clostridia</taxon>
        <taxon>Lachnospirales</taxon>
        <taxon>Lachnospiraceae</taxon>
        <taxon>Mediterraneibacter</taxon>
    </lineage>
</organism>
<gene>
    <name evidence="3" type="ORF">EAI93_08085</name>
    <name evidence="2" type="ORF">ERS852456_00152</name>
</gene>
<keyword evidence="1" id="KW-1133">Transmembrane helix</keyword>
<dbReference type="EMBL" id="CYZO01000002">
    <property type="protein sequence ID" value="CUN53765.1"/>
    <property type="molecule type" value="Genomic_DNA"/>
</dbReference>
<evidence type="ECO:0000313" key="5">
    <source>
        <dbReference type="Proteomes" id="UP000292665"/>
    </source>
</evidence>
<dbReference type="Proteomes" id="UP000292665">
    <property type="component" value="Unassembled WGS sequence"/>
</dbReference>
<dbReference type="RefSeq" id="WP_004848311.1">
    <property type="nucleotide sequence ID" value="NZ_AP028249.1"/>
</dbReference>
<reference evidence="3 5" key="2">
    <citation type="journal article" date="2019" name="Science, e1252229">
        <title>Invertible promoters mediate bacterial phase variation, antibiotic resistance, and host adaptation in the gut.</title>
        <authorList>
            <person name="Jiang X."/>
            <person name="Hall A.B."/>
            <person name="Arthur T.D."/>
            <person name="Plichta D.R."/>
            <person name="Covington C.T."/>
            <person name="Poyet M."/>
            <person name="Crothers J."/>
            <person name="Moses P.L."/>
            <person name="Tolonen A.C."/>
            <person name="Vlamakis H."/>
            <person name="Alm E.J."/>
            <person name="Xavier R.J."/>
        </authorList>
    </citation>
    <scope>NUCLEOTIDE SEQUENCE [LARGE SCALE GENOMIC DNA]</scope>
    <source>
        <strain evidence="5">aa_0143</strain>
        <strain evidence="3">Aa_0143</strain>
    </source>
</reference>
<reference evidence="2 4" key="1">
    <citation type="submission" date="2015-09" db="EMBL/GenBank/DDBJ databases">
        <authorList>
            <consortium name="Pathogen Informatics"/>
        </authorList>
    </citation>
    <scope>NUCLEOTIDE SEQUENCE [LARGE SCALE GENOMIC DNA]</scope>
    <source>
        <strain evidence="2 4">2789STDY5834841</strain>
    </source>
</reference>
<keyword evidence="1" id="KW-0812">Transmembrane</keyword>
<name>A0A173XT82_9FIRM</name>
<protein>
    <submittedName>
        <fullName evidence="2">Uncharacterized protein</fullName>
    </submittedName>
</protein>
<evidence type="ECO:0000313" key="3">
    <source>
        <dbReference type="EMBL" id="RYS79878.1"/>
    </source>
</evidence>
<dbReference type="GeneID" id="97330388"/>
<feature type="transmembrane region" description="Helical" evidence="1">
    <location>
        <begin position="108"/>
        <end position="128"/>
    </location>
</feature>
<keyword evidence="1" id="KW-0472">Membrane</keyword>
<dbReference type="Proteomes" id="UP000095787">
    <property type="component" value="Unassembled WGS sequence"/>
</dbReference>
<evidence type="ECO:0000313" key="2">
    <source>
        <dbReference type="EMBL" id="CUN53765.1"/>
    </source>
</evidence>
<proteinExistence type="predicted"/>